<dbReference type="Pfam" id="PF09331">
    <property type="entry name" value="DUF1985"/>
    <property type="match status" value="1"/>
</dbReference>
<evidence type="ECO:0000313" key="3">
    <source>
        <dbReference type="Proteomes" id="UP001190926"/>
    </source>
</evidence>
<dbReference type="PANTHER" id="PTHR48449">
    <property type="entry name" value="DUF1985 DOMAIN-CONTAINING PROTEIN"/>
    <property type="match status" value="1"/>
</dbReference>
<sequence length="147" mass="16966">MVLILDRSSRDRKHLRFNIRDHSIEFSPFDFALVTGLRFRTLPTTPASSAFHTLLFDGRPDIRFDEIEDLFIGKCNPHGGAGEICLKLALLYIVYGVILYHRQLSRVVNTRYIHLVDDIQLFDSFSWGLVAYDHLVECTHATRDSLD</sequence>
<proteinExistence type="predicted"/>
<dbReference type="AlphaFoldDB" id="A0AAD4JJX4"/>
<dbReference type="EMBL" id="SDAM02000038">
    <property type="protein sequence ID" value="KAH6835213.1"/>
    <property type="molecule type" value="Genomic_DNA"/>
</dbReference>
<protein>
    <recommendedName>
        <fullName evidence="1">DUF1985 domain-containing protein</fullName>
    </recommendedName>
</protein>
<name>A0AAD4JJX4_PERFH</name>
<accession>A0AAD4JJX4</accession>
<feature type="domain" description="DUF1985" evidence="1">
    <location>
        <begin position="11"/>
        <end position="136"/>
    </location>
</feature>
<comment type="caution">
    <text evidence="2">The sequence shown here is derived from an EMBL/GenBank/DDBJ whole genome shotgun (WGS) entry which is preliminary data.</text>
</comment>
<dbReference type="Proteomes" id="UP001190926">
    <property type="component" value="Unassembled WGS sequence"/>
</dbReference>
<gene>
    <name evidence="2" type="ORF">C2S53_013543</name>
</gene>
<keyword evidence="3" id="KW-1185">Reference proteome</keyword>
<dbReference type="PANTHER" id="PTHR48449:SF1">
    <property type="entry name" value="DUF1985 DOMAIN-CONTAINING PROTEIN"/>
    <property type="match status" value="1"/>
</dbReference>
<evidence type="ECO:0000313" key="2">
    <source>
        <dbReference type="EMBL" id="KAH6835213.1"/>
    </source>
</evidence>
<evidence type="ECO:0000259" key="1">
    <source>
        <dbReference type="Pfam" id="PF09331"/>
    </source>
</evidence>
<organism evidence="2 3">
    <name type="scientific">Perilla frutescens var. hirtella</name>
    <name type="common">Perilla citriodora</name>
    <name type="synonym">Perilla setoyensis</name>
    <dbReference type="NCBI Taxonomy" id="608512"/>
    <lineage>
        <taxon>Eukaryota</taxon>
        <taxon>Viridiplantae</taxon>
        <taxon>Streptophyta</taxon>
        <taxon>Embryophyta</taxon>
        <taxon>Tracheophyta</taxon>
        <taxon>Spermatophyta</taxon>
        <taxon>Magnoliopsida</taxon>
        <taxon>eudicotyledons</taxon>
        <taxon>Gunneridae</taxon>
        <taxon>Pentapetalae</taxon>
        <taxon>asterids</taxon>
        <taxon>lamiids</taxon>
        <taxon>Lamiales</taxon>
        <taxon>Lamiaceae</taxon>
        <taxon>Nepetoideae</taxon>
        <taxon>Elsholtzieae</taxon>
        <taxon>Perilla</taxon>
    </lineage>
</organism>
<reference evidence="2 3" key="1">
    <citation type="journal article" date="2021" name="Nat. Commun.">
        <title>Incipient diploidization of the medicinal plant Perilla within 10,000 years.</title>
        <authorList>
            <person name="Zhang Y."/>
            <person name="Shen Q."/>
            <person name="Leng L."/>
            <person name="Zhang D."/>
            <person name="Chen S."/>
            <person name="Shi Y."/>
            <person name="Ning Z."/>
            <person name="Chen S."/>
        </authorList>
    </citation>
    <scope>NUCLEOTIDE SEQUENCE [LARGE SCALE GENOMIC DNA]</scope>
    <source>
        <strain evidence="3">cv. PC099</strain>
    </source>
</reference>
<dbReference type="InterPro" id="IPR015410">
    <property type="entry name" value="DUF1985"/>
</dbReference>